<evidence type="ECO:0000313" key="4">
    <source>
        <dbReference type="EMBL" id="RKN19918.1"/>
    </source>
</evidence>
<dbReference type="InterPro" id="IPR000182">
    <property type="entry name" value="GNAT_dom"/>
</dbReference>
<keyword evidence="2" id="KW-0012">Acyltransferase</keyword>
<sequence length="155" mass="16808">MSEIDIRTVPFDSPVAQQLIRAVLADLAERYGGSGDETPVDPAEFVLPDGAFLVAHLDGAPVGCGGWRSHGEEGDTAELKRMYTAPEARGRGVARTVLAAVERSAHDHGRKRMILECGDQQPEAIAMYTAAGYQRIPNFGFYRDSPNCISFGRTL</sequence>
<dbReference type="PANTHER" id="PTHR43877">
    <property type="entry name" value="AMINOALKYLPHOSPHONATE N-ACETYLTRANSFERASE-RELATED-RELATED"/>
    <property type="match status" value="1"/>
</dbReference>
<protein>
    <submittedName>
        <fullName evidence="4">GNAT family N-acetyltransferase</fullName>
    </submittedName>
</protein>
<reference evidence="4 5" key="1">
    <citation type="submission" date="2018-09" db="EMBL/GenBank/DDBJ databases">
        <title>Micromonospora sp. nov. MS1-9, isolated from a root of Musa sp.</title>
        <authorList>
            <person name="Kuncharoen N."/>
            <person name="Kudo T."/>
            <person name="Ohkuma M."/>
            <person name="Yuki M."/>
            <person name="Tanasupawat S."/>
        </authorList>
    </citation>
    <scope>NUCLEOTIDE SEQUENCE [LARGE SCALE GENOMIC DNA]</scope>
    <source>
        <strain evidence="4 5">NGC1-4</strain>
    </source>
</reference>
<name>A0ABX9R917_9ACTN</name>
<evidence type="ECO:0000259" key="3">
    <source>
        <dbReference type="PROSITE" id="PS51186"/>
    </source>
</evidence>
<feature type="domain" description="N-acetyltransferase" evidence="3">
    <location>
        <begin position="4"/>
        <end position="155"/>
    </location>
</feature>
<dbReference type="SUPFAM" id="SSF55729">
    <property type="entry name" value="Acyl-CoA N-acyltransferases (Nat)"/>
    <property type="match status" value="1"/>
</dbReference>
<dbReference type="Proteomes" id="UP000271548">
    <property type="component" value="Unassembled WGS sequence"/>
</dbReference>
<dbReference type="InterPro" id="IPR050832">
    <property type="entry name" value="Bact_Acetyltransf"/>
</dbReference>
<evidence type="ECO:0000313" key="5">
    <source>
        <dbReference type="Proteomes" id="UP000271548"/>
    </source>
</evidence>
<dbReference type="CDD" id="cd04301">
    <property type="entry name" value="NAT_SF"/>
    <property type="match status" value="1"/>
</dbReference>
<dbReference type="EMBL" id="RAZS01000004">
    <property type="protein sequence ID" value="RKN19918.1"/>
    <property type="molecule type" value="Genomic_DNA"/>
</dbReference>
<dbReference type="Pfam" id="PF00583">
    <property type="entry name" value="Acetyltransf_1"/>
    <property type="match status" value="1"/>
</dbReference>
<accession>A0ABX9R917</accession>
<dbReference type="PANTHER" id="PTHR43877:SF2">
    <property type="entry name" value="AMINOALKYLPHOSPHONATE N-ACETYLTRANSFERASE-RELATED"/>
    <property type="match status" value="1"/>
</dbReference>
<keyword evidence="5" id="KW-1185">Reference proteome</keyword>
<organism evidence="4 5">
    <name type="scientific">Micromonospora musae</name>
    <dbReference type="NCBI Taxonomy" id="1894970"/>
    <lineage>
        <taxon>Bacteria</taxon>
        <taxon>Bacillati</taxon>
        <taxon>Actinomycetota</taxon>
        <taxon>Actinomycetes</taxon>
        <taxon>Micromonosporales</taxon>
        <taxon>Micromonosporaceae</taxon>
        <taxon>Micromonospora</taxon>
    </lineage>
</organism>
<evidence type="ECO:0000256" key="1">
    <source>
        <dbReference type="ARBA" id="ARBA00022679"/>
    </source>
</evidence>
<dbReference type="PROSITE" id="PS51186">
    <property type="entry name" value="GNAT"/>
    <property type="match status" value="1"/>
</dbReference>
<gene>
    <name evidence="4" type="ORF">D7147_13430</name>
</gene>
<dbReference type="InterPro" id="IPR016181">
    <property type="entry name" value="Acyl_CoA_acyltransferase"/>
</dbReference>
<dbReference type="Gene3D" id="3.40.630.30">
    <property type="match status" value="1"/>
</dbReference>
<proteinExistence type="predicted"/>
<keyword evidence="1" id="KW-0808">Transferase</keyword>
<evidence type="ECO:0000256" key="2">
    <source>
        <dbReference type="ARBA" id="ARBA00023315"/>
    </source>
</evidence>
<dbReference type="RefSeq" id="WP_120677329.1">
    <property type="nucleotide sequence ID" value="NZ_RAZS01000004.1"/>
</dbReference>
<comment type="caution">
    <text evidence="4">The sequence shown here is derived from an EMBL/GenBank/DDBJ whole genome shotgun (WGS) entry which is preliminary data.</text>
</comment>